<dbReference type="InterPro" id="IPR029510">
    <property type="entry name" value="Ald_DH_CS_GLU"/>
</dbReference>
<evidence type="ECO:0000256" key="3">
    <source>
        <dbReference type="ARBA" id="ARBA00024226"/>
    </source>
</evidence>
<keyword evidence="2 6" id="KW-0560">Oxidoreductase</keyword>
<dbReference type="Gene3D" id="3.40.309.10">
    <property type="entry name" value="Aldehyde Dehydrogenase, Chain A, domain 2"/>
    <property type="match status" value="1"/>
</dbReference>
<gene>
    <name evidence="8" type="ORF">FOXB_03251</name>
</gene>
<dbReference type="PANTHER" id="PTHR11699">
    <property type="entry name" value="ALDEHYDE DEHYDROGENASE-RELATED"/>
    <property type="match status" value="1"/>
</dbReference>
<evidence type="ECO:0000313" key="8">
    <source>
        <dbReference type="EMBL" id="EGU86229.1"/>
    </source>
</evidence>
<evidence type="ECO:0000259" key="7">
    <source>
        <dbReference type="Pfam" id="PF00171"/>
    </source>
</evidence>
<dbReference type="FunFam" id="3.40.309.10:FF:000012">
    <property type="entry name" value="Betaine aldehyde dehydrogenase"/>
    <property type="match status" value="1"/>
</dbReference>
<dbReference type="OrthoDB" id="310895at2759"/>
<reference evidence="8" key="1">
    <citation type="journal article" date="2012" name="Mol. Plant Microbe Interact.">
        <title>A highly conserved effector in Fusarium oxysporum is required for full virulence on Arabidopsis.</title>
        <authorList>
            <person name="Thatcher L.F."/>
            <person name="Gardiner D.M."/>
            <person name="Kazan K."/>
            <person name="Manners J."/>
        </authorList>
    </citation>
    <scope>NUCLEOTIDE SEQUENCE [LARGE SCALE GENOMIC DNA]</scope>
    <source>
        <strain evidence="8">Fo5176</strain>
    </source>
</reference>
<evidence type="ECO:0000256" key="2">
    <source>
        <dbReference type="ARBA" id="ARBA00023002"/>
    </source>
</evidence>
<feature type="domain" description="Aldehyde dehydrogenase" evidence="7">
    <location>
        <begin position="28"/>
        <end position="485"/>
    </location>
</feature>
<dbReference type="SUPFAM" id="SSF53720">
    <property type="entry name" value="ALDH-like"/>
    <property type="match status" value="1"/>
</dbReference>
<dbReference type="AlphaFoldDB" id="F9FA26"/>
<dbReference type="InterPro" id="IPR016163">
    <property type="entry name" value="Ald_DH_C"/>
</dbReference>
<dbReference type="STRING" id="660025.F9FA26"/>
<protein>
    <recommendedName>
        <fullName evidence="3">aldehyde dehydrogenase (NAD(+))</fullName>
        <ecNumber evidence="3">1.2.1.3</ecNumber>
    </recommendedName>
</protein>
<accession>F9FA26</accession>
<dbReference type="InterPro" id="IPR016160">
    <property type="entry name" value="Ald_DH_CS_CYS"/>
</dbReference>
<proteinExistence type="inferred from homology"/>
<dbReference type="GO" id="GO:0004029">
    <property type="term" value="F:aldehyde dehydrogenase (NAD+) activity"/>
    <property type="evidence" value="ECO:0007669"/>
    <property type="project" value="UniProtKB-EC"/>
</dbReference>
<name>F9FA26_FUSOF</name>
<dbReference type="InterPro" id="IPR015590">
    <property type="entry name" value="Aldehyde_DH_dom"/>
</dbReference>
<dbReference type="Gene3D" id="3.40.605.10">
    <property type="entry name" value="Aldehyde Dehydrogenase, Chain A, domain 1"/>
    <property type="match status" value="1"/>
</dbReference>
<dbReference type="InterPro" id="IPR016162">
    <property type="entry name" value="Ald_DH_N"/>
</dbReference>
<dbReference type="EC" id="1.2.1.3" evidence="3"/>
<comment type="catalytic activity">
    <reaction evidence="4">
        <text>an aldehyde + NAD(+) + H2O = a carboxylate + NADH + 2 H(+)</text>
        <dbReference type="Rhea" id="RHEA:16185"/>
        <dbReference type="ChEBI" id="CHEBI:15377"/>
        <dbReference type="ChEBI" id="CHEBI:15378"/>
        <dbReference type="ChEBI" id="CHEBI:17478"/>
        <dbReference type="ChEBI" id="CHEBI:29067"/>
        <dbReference type="ChEBI" id="CHEBI:57540"/>
        <dbReference type="ChEBI" id="CHEBI:57945"/>
        <dbReference type="EC" id="1.2.1.3"/>
    </reaction>
</comment>
<organism evidence="8">
    <name type="scientific">Fusarium oxysporum (strain Fo5176)</name>
    <name type="common">Fusarium vascular wilt</name>
    <dbReference type="NCBI Taxonomy" id="660025"/>
    <lineage>
        <taxon>Eukaryota</taxon>
        <taxon>Fungi</taxon>
        <taxon>Dikarya</taxon>
        <taxon>Ascomycota</taxon>
        <taxon>Pezizomycotina</taxon>
        <taxon>Sordariomycetes</taxon>
        <taxon>Hypocreomycetidae</taxon>
        <taxon>Hypocreales</taxon>
        <taxon>Nectriaceae</taxon>
        <taxon>Fusarium</taxon>
        <taxon>Fusarium oxysporum species complex</taxon>
    </lineage>
</organism>
<dbReference type="EMBL" id="AFQF01001130">
    <property type="protein sequence ID" value="EGU86229.1"/>
    <property type="molecule type" value="Genomic_DNA"/>
</dbReference>
<evidence type="ECO:0000256" key="1">
    <source>
        <dbReference type="ARBA" id="ARBA00009986"/>
    </source>
</evidence>
<comment type="similarity">
    <text evidence="1 6">Belongs to the aldehyde dehydrogenase family.</text>
</comment>
<evidence type="ECO:0000256" key="4">
    <source>
        <dbReference type="ARBA" id="ARBA00049194"/>
    </source>
</evidence>
<dbReference type="Pfam" id="PF00171">
    <property type="entry name" value="Aldedh"/>
    <property type="match status" value="1"/>
</dbReference>
<feature type="active site" evidence="5">
    <location>
        <position position="260"/>
    </location>
</feature>
<sequence>MEYTEVKLPPRGFFVANEYVGSLEQPAKEWKLVSPVDDSVVVNDAILAGKADVDRVVAASEEAFRQGPWSTFSGIQRAACLNKFAALVEKNAEYLAYVESLPTGRPVGFIQDRDLTHMVQVFRYYAGWADKIAGQSFTEEQGSAKIVRYKPLGVCASIVSWNGTFMYVGWKVAPALAAGNTVIFKPSEKSPLGALALGPLFAEAGFPPGVVQFLPGARETGSLLASHMRISKISFTGSVAGGKAVQEAATRSNLKRVTLELGGKSAAIVFSDADFATAVRGVAEGFLENSGQICVAASRLLVEESIADKFIDAVRAVFETATAELGGNPLEKSTRHGPVVDQIQFDHIMSYIETGKASAQLLTGGKRKGTKGCFIEPTIFVHPTDDSPVWKEEIFGPVLTIKTFKDEQEAIFLANDTAYGLAACVYTKDLTRALRVSMALESGGVQINSPFTPQLNTPFGGVKQSGQGRELGIYGLYSYLELQSIHI</sequence>
<evidence type="ECO:0000256" key="5">
    <source>
        <dbReference type="PROSITE-ProRule" id="PRU10007"/>
    </source>
</evidence>
<evidence type="ECO:0000256" key="6">
    <source>
        <dbReference type="RuleBase" id="RU003345"/>
    </source>
</evidence>
<dbReference type="InterPro" id="IPR016161">
    <property type="entry name" value="Ald_DH/histidinol_DH"/>
</dbReference>
<dbReference type="FunFam" id="3.40.605.10:FF:000001">
    <property type="entry name" value="Aldehyde dehydrogenase 1"/>
    <property type="match status" value="1"/>
</dbReference>
<dbReference type="PROSITE" id="PS00687">
    <property type="entry name" value="ALDEHYDE_DEHYDR_GLU"/>
    <property type="match status" value="1"/>
</dbReference>
<dbReference type="PROSITE" id="PS00070">
    <property type="entry name" value="ALDEHYDE_DEHYDR_CYS"/>
    <property type="match status" value="1"/>
</dbReference>
<comment type="caution">
    <text evidence="8">The sequence shown here is derived from an EMBL/GenBank/DDBJ whole genome shotgun (WGS) entry which is preliminary data.</text>
</comment>